<dbReference type="CDD" id="cd06558">
    <property type="entry name" value="crotonase-like"/>
    <property type="match status" value="1"/>
</dbReference>
<comment type="similarity">
    <text evidence="1">Belongs to the enoyl-CoA hydratase/isomerase family.</text>
</comment>
<evidence type="ECO:0000313" key="3">
    <source>
        <dbReference type="Proteomes" id="UP000539787"/>
    </source>
</evidence>
<accession>A0ABR6ACK8</accession>
<reference evidence="2 3" key="1">
    <citation type="submission" date="2020-07" db="EMBL/GenBank/DDBJ databases">
        <authorList>
            <person name="Sun Q."/>
        </authorList>
    </citation>
    <scope>NUCLEOTIDE SEQUENCE [LARGE SCALE GENOMIC DNA]</scope>
    <source>
        <strain evidence="2 3">WYCCWR 11317</strain>
    </source>
</reference>
<dbReference type="InterPro" id="IPR001753">
    <property type="entry name" value="Enoyl-CoA_hydra/iso"/>
</dbReference>
<proteinExistence type="inferred from homology"/>
<dbReference type="Gene3D" id="6.10.250.2850">
    <property type="match status" value="1"/>
</dbReference>
<dbReference type="InterPro" id="IPR051683">
    <property type="entry name" value="Enoyl-CoA_Hydratase/Isomerase"/>
</dbReference>
<dbReference type="InterPro" id="IPR029045">
    <property type="entry name" value="ClpP/crotonase-like_dom_sf"/>
</dbReference>
<dbReference type="Proteomes" id="UP000539787">
    <property type="component" value="Unassembled WGS sequence"/>
</dbReference>
<gene>
    <name evidence="2" type="ORF">HX902_22415</name>
</gene>
<comment type="caution">
    <text evidence="2">The sequence shown here is derived from an EMBL/GenBank/DDBJ whole genome shotgun (WGS) entry which is preliminary data.</text>
</comment>
<keyword evidence="2" id="KW-0456">Lyase</keyword>
<protein>
    <submittedName>
        <fullName evidence="2">p-hydroxycinnamoyl CoA hydratase/lyase</fullName>
        <ecNumber evidence="2">4.2.1.101</ecNumber>
    </submittedName>
</protein>
<dbReference type="PANTHER" id="PTHR42964:SF1">
    <property type="entry name" value="POLYKETIDE BIOSYNTHESIS ENOYL-COA HYDRATASE PKSH-RELATED"/>
    <property type="match status" value="1"/>
</dbReference>
<dbReference type="RefSeq" id="WP_182210250.1">
    <property type="nucleotide sequence ID" value="NZ_JACGBJ010000013.1"/>
</dbReference>
<dbReference type="EMBL" id="JACGBJ010000013">
    <property type="protein sequence ID" value="MBA5804388.1"/>
    <property type="molecule type" value="Genomic_DNA"/>
</dbReference>
<sequence>MRLAYDPVAFDVVDNIAWVRFNRPEKRNCMNPSLNRRMMEVLEELEYRDDVGVLVLSGEGTAWSAGMDLKEYFRESEEKGLGAVRKSQQEAYGWWRRLRWYQKPTIAMVNGWCFGGGYGPLFSCDLAFAADEAQFALSEINWGILPGGGATKVVADLLSMRDAMYHALTGELIDGKKAAEWKLVNESVPLAELRTRVKQVADVLLSKNPVALKATKDALRRVAEMTYDSAEDYLVRAQEAANYFDNEGRKEGIHQFIDEKTYKPGLGAYDKTRQAS</sequence>
<keyword evidence="3" id="KW-1185">Reference proteome</keyword>
<dbReference type="PANTHER" id="PTHR42964">
    <property type="entry name" value="ENOYL-COA HYDRATASE"/>
    <property type="match status" value="1"/>
</dbReference>
<evidence type="ECO:0000256" key="1">
    <source>
        <dbReference type="ARBA" id="ARBA00005254"/>
    </source>
</evidence>
<dbReference type="GO" id="GO:0016829">
    <property type="term" value="F:lyase activity"/>
    <property type="evidence" value="ECO:0007669"/>
    <property type="project" value="UniProtKB-KW"/>
</dbReference>
<dbReference type="NCBIfam" id="NF006588">
    <property type="entry name" value="PRK09120.1"/>
    <property type="match status" value="1"/>
</dbReference>
<dbReference type="Gene3D" id="3.90.226.10">
    <property type="entry name" value="2-enoyl-CoA Hydratase, Chain A, domain 1"/>
    <property type="match status" value="1"/>
</dbReference>
<name>A0ABR6ACK8_9HYPH</name>
<dbReference type="SUPFAM" id="SSF52096">
    <property type="entry name" value="ClpP/crotonase"/>
    <property type="match status" value="1"/>
</dbReference>
<dbReference type="EC" id="4.2.1.101" evidence="2"/>
<evidence type="ECO:0000313" key="2">
    <source>
        <dbReference type="EMBL" id="MBA5804388.1"/>
    </source>
</evidence>
<dbReference type="Pfam" id="PF00378">
    <property type="entry name" value="ECH_1"/>
    <property type="match status" value="1"/>
</dbReference>
<organism evidence="2 3">
    <name type="scientific">Rhizobium changzhiense</name>
    <dbReference type="NCBI Taxonomy" id="2692317"/>
    <lineage>
        <taxon>Bacteria</taxon>
        <taxon>Pseudomonadati</taxon>
        <taxon>Pseudomonadota</taxon>
        <taxon>Alphaproteobacteria</taxon>
        <taxon>Hyphomicrobiales</taxon>
        <taxon>Rhizobiaceae</taxon>
        <taxon>Rhizobium/Agrobacterium group</taxon>
        <taxon>Rhizobium</taxon>
    </lineage>
</organism>